<evidence type="ECO:0000313" key="3">
    <source>
        <dbReference type="Proteomes" id="UP001174909"/>
    </source>
</evidence>
<dbReference type="Proteomes" id="UP001174909">
    <property type="component" value="Unassembled WGS sequence"/>
</dbReference>
<dbReference type="InterPro" id="IPR011659">
    <property type="entry name" value="WD40"/>
</dbReference>
<protein>
    <submittedName>
        <fullName evidence="2">Oligogalacturonate lyase</fullName>
    </submittedName>
</protein>
<dbReference type="Pfam" id="PF07676">
    <property type="entry name" value="PD40"/>
    <property type="match status" value="1"/>
</dbReference>
<dbReference type="SUPFAM" id="SSF69322">
    <property type="entry name" value="Tricorn protease domain 2"/>
    <property type="match status" value="1"/>
</dbReference>
<reference evidence="2" key="1">
    <citation type="submission" date="2023-03" db="EMBL/GenBank/DDBJ databases">
        <authorList>
            <person name="Steffen K."/>
            <person name="Cardenas P."/>
        </authorList>
    </citation>
    <scope>NUCLEOTIDE SEQUENCE</scope>
</reference>
<gene>
    <name evidence="2" type="ORF">GBAR_LOCUS16892</name>
</gene>
<sequence>MQRLIFVSYRTGTPQIFAEERTTGELRQLTDRPDLAEWSVHPSRDGKAVYFTAGTSGWKVDLETLEAHELVNFAATAMREEGMVAAAMGTTALSHDNRWWAVRFNIGKESALAIIDTDTGGHDIILRRESIGHLQFCPDDSNLLYYAGPLTDRVWVIHRDGTGNRRLYARNVEKNEWITHETWIPGTRELAFVDWPRGVRCINADTGIDRQVTTFNAWHAISNSAGTLMVADTNFPDIGIQIFDPRDGIGEPQTLCYPNASSIGEHWNGPFPYAAGPIQVYAPQHTHPHPSFSPDGKHVVFTSDRSGYAQIYEAILGDT</sequence>
<evidence type="ECO:0000313" key="2">
    <source>
        <dbReference type="EMBL" id="CAI8029780.1"/>
    </source>
</evidence>
<proteinExistence type="predicted"/>
<dbReference type="InterPro" id="IPR015943">
    <property type="entry name" value="WD40/YVTN_repeat-like_dom_sf"/>
</dbReference>
<dbReference type="EMBL" id="CASHTH010002436">
    <property type="protein sequence ID" value="CAI8029780.1"/>
    <property type="molecule type" value="Genomic_DNA"/>
</dbReference>
<dbReference type="InterPro" id="IPR027946">
    <property type="entry name" value="Ogl_dom"/>
</dbReference>
<feature type="domain" description="Oligogalacturonate lyase" evidence="1">
    <location>
        <begin position="112"/>
        <end position="317"/>
    </location>
</feature>
<keyword evidence="2" id="KW-0456">Lyase</keyword>
<dbReference type="GO" id="GO:0045490">
    <property type="term" value="P:pectin catabolic process"/>
    <property type="evidence" value="ECO:0007669"/>
    <property type="project" value="InterPro"/>
</dbReference>
<dbReference type="GO" id="GO:0047487">
    <property type="term" value="F:oligogalacturonide lyase activity"/>
    <property type="evidence" value="ECO:0007669"/>
    <property type="project" value="InterPro"/>
</dbReference>
<evidence type="ECO:0000259" key="1">
    <source>
        <dbReference type="Pfam" id="PF14583"/>
    </source>
</evidence>
<keyword evidence="3" id="KW-1185">Reference proteome</keyword>
<comment type="caution">
    <text evidence="2">The sequence shown here is derived from an EMBL/GenBank/DDBJ whole genome shotgun (WGS) entry which is preliminary data.</text>
</comment>
<dbReference type="Pfam" id="PF14583">
    <property type="entry name" value="Pectate_lyase22"/>
    <property type="match status" value="1"/>
</dbReference>
<dbReference type="AlphaFoldDB" id="A0AA35SGQ4"/>
<organism evidence="2 3">
    <name type="scientific">Geodia barretti</name>
    <name type="common">Barrett's horny sponge</name>
    <dbReference type="NCBI Taxonomy" id="519541"/>
    <lineage>
        <taxon>Eukaryota</taxon>
        <taxon>Metazoa</taxon>
        <taxon>Porifera</taxon>
        <taxon>Demospongiae</taxon>
        <taxon>Heteroscleromorpha</taxon>
        <taxon>Tetractinellida</taxon>
        <taxon>Astrophorina</taxon>
        <taxon>Geodiidae</taxon>
        <taxon>Geodia</taxon>
    </lineage>
</organism>
<name>A0AA35SGQ4_GEOBA</name>
<accession>A0AA35SGQ4</accession>
<dbReference type="Gene3D" id="2.130.10.10">
    <property type="entry name" value="YVTN repeat-like/Quinoprotein amine dehydrogenase"/>
    <property type="match status" value="1"/>
</dbReference>